<evidence type="ECO:0000313" key="5">
    <source>
        <dbReference type="EMBL" id="GHC67253.1"/>
    </source>
</evidence>
<keyword evidence="2 4" id="KW-0548">Nucleotidyltransferase</keyword>
<dbReference type="CDD" id="cd02517">
    <property type="entry name" value="CMP-KDO-Synthetase"/>
    <property type="match status" value="1"/>
</dbReference>
<keyword evidence="4" id="KW-0963">Cytoplasm</keyword>
<proteinExistence type="inferred from homology"/>
<reference evidence="5" key="1">
    <citation type="journal article" date="2014" name="Int. J. Syst. Evol. Microbiol.">
        <title>Complete genome sequence of Corynebacterium casei LMG S-19264T (=DSM 44701T), isolated from a smear-ripened cheese.</title>
        <authorList>
            <consortium name="US DOE Joint Genome Institute (JGI-PGF)"/>
            <person name="Walter F."/>
            <person name="Albersmeier A."/>
            <person name="Kalinowski J."/>
            <person name="Ruckert C."/>
        </authorList>
    </citation>
    <scope>NUCLEOTIDE SEQUENCE</scope>
    <source>
        <strain evidence="5">KCTC 42097</strain>
    </source>
</reference>
<keyword evidence="3 4" id="KW-0448">Lipopolysaccharide biosynthesis</keyword>
<gene>
    <name evidence="4 5" type="primary">kdsB</name>
    <name evidence="5" type="ORF">GCM10010136_11140</name>
</gene>
<dbReference type="InterPro" id="IPR003329">
    <property type="entry name" value="Cytidylyl_trans"/>
</dbReference>
<dbReference type="UniPathway" id="UPA00358">
    <property type="reaction ID" value="UER00476"/>
</dbReference>
<dbReference type="EMBL" id="BMZO01000003">
    <property type="protein sequence ID" value="GHC67253.1"/>
    <property type="molecule type" value="Genomic_DNA"/>
</dbReference>
<evidence type="ECO:0000313" key="6">
    <source>
        <dbReference type="Proteomes" id="UP000641137"/>
    </source>
</evidence>
<comment type="subcellular location">
    <subcellularLocation>
        <location evidence="4">Cytoplasm</location>
    </subcellularLocation>
</comment>
<evidence type="ECO:0000256" key="3">
    <source>
        <dbReference type="ARBA" id="ARBA00022985"/>
    </source>
</evidence>
<comment type="caution">
    <text evidence="5">The sequence shown here is derived from an EMBL/GenBank/DDBJ whole genome shotgun (WGS) entry which is preliminary data.</text>
</comment>
<reference evidence="5" key="2">
    <citation type="submission" date="2020-09" db="EMBL/GenBank/DDBJ databases">
        <authorList>
            <person name="Sun Q."/>
            <person name="Kim S."/>
        </authorList>
    </citation>
    <scope>NUCLEOTIDE SEQUENCE</scope>
    <source>
        <strain evidence="5">KCTC 42097</strain>
    </source>
</reference>
<dbReference type="GO" id="GO:0005829">
    <property type="term" value="C:cytosol"/>
    <property type="evidence" value="ECO:0007669"/>
    <property type="project" value="TreeGrafter"/>
</dbReference>
<dbReference type="AlphaFoldDB" id="A0A8J3DGC7"/>
<dbReference type="NCBIfam" id="TIGR00466">
    <property type="entry name" value="kdsB"/>
    <property type="match status" value="1"/>
</dbReference>
<dbReference type="NCBIfam" id="NF003952">
    <property type="entry name" value="PRK05450.1-5"/>
    <property type="match status" value="1"/>
</dbReference>
<dbReference type="Gene3D" id="3.90.550.10">
    <property type="entry name" value="Spore Coat Polysaccharide Biosynthesis Protein SpsA, Chain A"/>
    <property type="match status" value="1"/>
</dbReference>
<dbReference type="NCBIfam" id="NF003948">
    <property type="entry name" value="PRK05450.1-1"/>
    <property type="match status" value="1"/>
</dbReference>
<dbReference type="EC" id="2.7.7.38" evidence="4"/>
<protein>
    <recommendedName>
        <fullName evidence="4">3-deoxy-manno-octulosonate cytidylyltransferase</fullName>
        <ecNumber evidence="4">2.7.7.38</ecNumber>
    </recommendedName>
    <alternativeName>
        <fullName evidence="4">CMP-2-keto-3-deoxyoctulosonic acid synthase</fullName>
        <shortName evidence="4">CKS</shortName>
        <shortName evidence="4">CMP-KDO synthase</shortName>
    </alternativeName>
</protein>
<comment type="function">
    <text evidence="4">Activates KDO (a required 8-carbon sugar) for incorporation into bacterial lipopolysaccharide in Gram-negative bacteria.</text>
</comment>
<dbReference type="RefSeq" id="WP_189488769.1">
    <property type="nucleotide sequence ID" value="NZ_BMZO01000003.1"/>
</dbReference>
<dbReference type="GO" id="GO:0033468">
    <property type="term" value="P:CMP-keto-3-deoxy-D-manno-octulosonic acid biosynthetic process"/>
    <property type="evidence" value="ECO:0007669"/>
    <property type="project" value="UniProtKB-UniRule"/>
</dbReference>
<keyword evidence="6" id="KW-1185">Reference proteome</keyword>
<comment type="similarity">
    <text evidence="4">Belongs to the KdsB family.</text>
</comment>
<evidence type="ECO:0000256" key="4">
    <source>
        <dbReference type="HAMAP-Rule" id="MF_00057"/>
    </source>
</evidence>
<dbReference type="InterPro" id="IPR029044">
    <property type="entry name" value="Nucleotide-diphossugar_trans"/>
</dbReference>
<evidence type="ECO:0000256" key="2">
    <source>
        <dbReference type="ARBA" id="ARBA00022695"/>
    </source>
</evidence>
<keyword evidence="1 4" id="KW-0808">Transferase</keyword>
<sequence length="244" mass="26352">MSSLVLIPARMASTRLPGKPLADIAGKPMIVHVADRAALAGFGAVVVATDSLEVADAVRANGHEAVMTRADHASGSDRIFEALQTVDPEGRFDTIVNVQGDLPTIEPEIIKAALLPFDNDGVDIATLGVEIENESEKLNPNVVKIVGSPVADNRLRALYFTRATAPHGEGPLYHHIGLYAYRRAALERFVSLRPSTLERRESLEQLRALEAGMRIDAQIVRSVPLGVDTPQDLERARKILATQG</sequence>
<dbReference type="InterPro" id="IPR004528">
    <property type="entry name" value="KdsB"/>
</dbReference>
<comment type="pathway">
    <text evidence="4">Nucleotide-sugar biosynthesis; CMP-3-deoxy-D-manno-octulosonate biosynthesis; CMP-3-deoxy-D-manno-octulosonate from 3-deoxy-D-manno-octulosonate and CTP: step 1/1.</text>
</comment>
<organism evidence="5 6">
    <name type="scientific">Limoniibacter endophyticus</name>
    <dbReference type="NCBI Taxonomy" id="1565040"/>
    <lineage>
        <taxon>Bacteria</taxon>
        <taxon>Pseudomonadati</taxon>
        <taxon>Pseudomonadota</taxon>
        <taxon>Alphaproteobacteria</taxon>
        <taxon>Hyphomicrobiales</taxon>
        <taxon>Bartonellaceae</taxon>
        <taxon>Limoniibacter</taxon>
    </lineage>
</organism>
<dbReference type="GO" id="GO:0009103">
    <property type="term" value="P:lipopolysaccharide biosynthetic process"/>
    <property type="evidence" value="ECO:0007669"/>
    <property type="project" value="UniProtKB-UniRule"/>
</dbReference>
<dbReference type="HAMAP" id="MF_00057">
    <property type="entry name" value="KdsB"/>
    <property type="match status" value="1"/>
</dbReference>
<dbReference type="PANTHER" id="PTHR42866:SF2">
    <property type="entry name" value="3-DEOXY-MANNO-OCTULOSONATE CYTIDYLYLTRANSFERASE, MITOCHONDRIAL"/>
    <property type="match status" value="1"/>
</dbReference>
<dbReference type="PANTHER" id="PTHR42866">
    <property type="entry name" value="3-DEOXY-MANNO-OCTULOSONATE CYTIDYLYLTRANSFERASE"/>
    <property type="match status" value="1"/>
</dbReference>
<dbReference type="GO" id="GO:0008690">
    <property type="term" value="F:3-deoxy-manno-octulosonate cytidylyltransferase activity"/>
    <property type="evidence" value="ECO:0007669"/>
    <property type="project" value="UniProtKB-UniRule"/>
</dbReference>
<accession>A0A8J3DGC7</accession>
<dbReference type="Pfam" id="PF02348">
    <property type="entry name" value="CTP_transf_3"/>
    <property type="match status" value="1"/>
</dbReference>
<dbReference type="SUPFAM" id="SSF53448">
    <property type="entry name" value="Nucleotide-diphospho-sugar transferases"/>
    <property type="match status" value="1"/>
</dbReference>
<name>A0A8J3DGC7_9HYPH</name>
<comment type="catalytic activity">
    <reaction evidence="4">
        <text>3-deoxy-alpha-D-manno-oct-2-ulosonate + CTP = CMP-3-deoxy-beta-D-manno-octulosonate + diphosphate</text>
        <dbReference type="Rhea" id="RHEA:23448"/>
        <dbReference type="ChEBI" id="CHEBI:33019"/>
        <dbReference type="ChEBI" id="CHEBI:37563"/>
        <dbReference type="ChEBI" id="CHEBI:85986"/>
        <dbReference type="ChEBI" id="CHEBI:85987"/>
        <dbReference type="EC" id="2.7.7.38"/>
    </reaction>
</comment>
<dbReference type="Proteomes" id="UP000641137">
    <property type="component" value="Unassembled WGS sequence"/>
</dbReference>
<evidence type="ECO:0000256" key="1">
    <source>
        <dbReference type="ARBA" id="ARBA00022679"/>
    </source>
</evidence>